<feature type="region of interest" description="Disordered" evidence="4">
    <location>
        <begin position="387"/>
        <end position="413"/>
    </location>
</feature>
<dbReference type="GO" id="GO:0046983">
    <property type="term" value="F:protein dimerization activity"/>
    <property type="evidence" value="ECO:0007669"/>
    <property type="project" value="InterPro"/>
</dbReference>
<dbReference type="SUPFAM" id="SSF55874">
    <property type="entry name" value="ATPase domain of HSP90 chaperone/DNA topoisomerase II/histidine kinase"/>
    <property type="match status" value="1"/>
</dbReference>
<feature type="transmembrane region" description="Helical" evidence="5">
    <location>
        <begin position="125"/>
        <end position="146"/>
    </location>
</feature>
<evidence type="ECO:0000256" key="2">
    <source>
        <dbReference type="ARBA" id="ARBA00022777"/>
    </source>
</evidence>
<dbReference type="PANTHER" id="PTHR24421">
    <property type="entry name" value="NITRATE/NITRITE SENSOR PROTEIN NARX-RELATED"/>
    <property type="match status" value="1"/>
</dbReference>
<evidence type="ECO:0000256" key="3">
    <source>
        <dbReference type="ARBA" id="ARBA00023012"/>
    </source>
</evidence>
<dbReference type="InterPro" id="IPR050482">
    <property type="entry name" value="Sensor_HK_TwoCompSys"/>
</dbReference>
<dbReference type="KEGG" id="avu:BK816_08655"/>
<feature type="transmembrane region" description="Helical" evidence="5">
    <location>
        <begin position="92"/>
        <end position="113"/>
    </location>
</feature>
<evidence type="ECO:0000256" key="4">
    <source>
        <dbReference type="SAM" id="MobiDB-lite"/>
    </source>
</evidence>
<dbReference type="OrthoDB" id="5241784at2"/>
<dbReference type="InterPro" id="IPR036890">
    <property type="entry name" value="HATPase_C_sf"/>
</dbReference>
<dbReference type="GO" id="GO:0016020">
    <property type="term" value="C:membrane"/>
    <property type="evidence" value="ECO:0007669"/>
    <property type="project" value="InterPro"/>
</dbReference>
<dbReference type="InterPro" id="IPR011712">
    <property type="entry name" value="Sig_transdc_His_kin_sub3_dim/P"/>
</dbReference>
<dbReference type="Pfam" id="PF07730">
    <property type="entry name" value="HisKA_3"/>
    <property type="match status" value="1"/>
</dbReference>
<dbReference type="GO" id="GO:0000155">
    <property type="term" value="F:phosphorelay sensor kinase activity"/>
    <property type="evidence" value="ECO:0007669"/>
    <property type="project" value="InterPro"/>
</dbReference>
<evidence type="ECO:0000313" key="8">
    <source>
        <dbReference type="Proteomes" id="UP000176288"/>
    </source>
</evidence>
<evidence type="ECO:0000256" key="1">
    <source>
        <dbReference type="ARBA" id="ARBA00022679"/>
    </source>
</evidence>
<feature type="transmembrane region" description="Helical" evidence="5">
    <location>
        <begin position="158"/>
        <end position="178"/>
    </location>
</feature>
<evidence type="ECO:0000256" key="5">
    <source>
        <dbReference type="SAM" id="Phobius"/>
    </source>
</evidence>
<protein>
    <recommendedName>
        <fullName evidence="6">Signal transduction histidine kinase subgroup 3 dimerisation and phosphoacceptor domain-containing protein</fullName>
    </recommendedName>
</protein>
<keyword evidence="2" id="KW-0418">Kinase</keyword>
<keyword evidence="3" id="KW-0902">Two-component regulatory system</keyword>
<evidence type="ECO:0000259" key="6">
    <source>
        <dbReference type="Pfam" id="PF07730"/>
    </source>
</evidence>
<dbReference type="Proteomes" id="UP000176288">
    <property type="component" value="Chromosome"/>
</dbReference>
<sequence length="413" mass="45461">MPDATNHTVYEELNGKLRINSKFEKFGNYFFASVWVVFLLIPLYFSVVMTAELWAKVVTFLLSLAIGPVFLYGSIRLNKMNPNRPKNATQQAVVVAFLLLLLSLGTVIVSGMPDFGANMSFLVGILLYCFPLGWSIGLTLLLDFGLFISGTFWQMSGLLWASLYILLWGAIAVVGRVLNENQERRYQYQQDLSVMEERQRIAQDVHDLLGHSLTAINLKAQVLARTATDPKAKQEAQEISQLAREGLVQVRAAVTGLKEVTLGMQVDRTQRLLQATQVKFLTEGDPQVVPLDKQGVCSWVLREAVTNTLRHAKARQVKVVFSPQGMIYADNGHELTEEKLAQLLGAGASMSGNGLSGMRSRLASVNAHLSLDRSAELGGLELQVSWNSPESSQTATLSSTLESNTSKAPVGKE</sequence>
<dbReference type="Gene3D" id="3.30.565.10">
    <property type="entry name" value="Histidine kinase-like ATPase, C-terminal domain"/>
    <property type="match status" value="1"/>
</dbReference>
<feature type="compositionally biased region" description="Polar residues" evidence="4">
    <location>
        <begin position="387"/>
        <end position="407"/>
    </location>
</feature>
<dbReference type="AlphaFoldDB" id="A0A1D9MM08"/>
<organism evidence="7 8">
    <name type="scientific">Boudabousia tangfeifanii</name>
    <dbReference type="NCBI Taxonomy" id="1912795"/>
    <lineage>
        <taxon>Bacteria</taxon>
        <taxon>Bacillati</taxon>
        <taxon>Actinomycetota</taxon>
        <taxon>Actinomycetes</taxon>
        <taxon>Actinomycetales</taxon>
        <taxon>Actinomycetaceae</taxon>
        <taxon>Boudabousia</taxon>
    </lineage>
</organism>
<keyword evidence="5" id="KW-1133">Transmembrane helix</keyword>
<proteinExistence type="predicted"/>
<feature type="transmembrane region" description="Helical" evidence="5">
    <location>
        <begin position="26"/>
        <end position="47"/>
    </location>
</feature>
<dbReference type="STRING" id="1912795.BK816_08655"/>
<feature type="domain" description="Signal transduction histidine kinase subgroup 3 dimerisation and phosphoacceptor" evidence="6">
    <location>
        <begin position="197"/>
        <end position="261"/>
    </location>
</feature>
<dbReference type="EMBL" id="CP017812">
    <property type="protein sequence ID" value="AOZ73332.1"/>
    <property type="molecule type" value="Genomic_DNA"/>
</dbReference>
<name>A0A1D9MM08_9ACTO</name>
<keyword evidence="1" id="KW-0808">Transferase</keyword>
<dbReference type="CDD" id="cd16917">
    <property type="entry name" value="HATPase_UhpB-NarQ-NarX-like"/>
    <property type="match status" value="1"/>
</dbReference>
<dbReference type="RefSeq" id="WP_071164795.1">
    <property type="nucleotide sequence ID" value="NZ_CP017812.1"/>
</dbReference>
<dbReference type="PANTHER" id="PTHR24421:SF63">
    <property type="entry name" value="SENSOR HISTIDINE KINASE DESK"/>
    <property type="match status" value="1"/>
</dbReference>
<feature type="transmembrane region" description="Helical" evidence="5">
    <location>
        <begin position="53"/>
        <end position="72"/>
    </location>
</feature>
<keyword evidence="5" id="KW-0812">Transmembrane</keyword>
<keyword evidence="8" id="KW-1185">Reference proteome</keyword>
<dbReference type="Gene3D" id="1.20.5.1930">
    <property type="match status" value="1"/>
</dbReference>
<accession>A0A1D9MM08</accession>
<evidence type="ECO:0000313" key="7">
    <source>
        <dbReference type="EMBL" id="AOZ73332.1"/>
    </source>
</evidence>
<keyword evidence="5" id="KW-0472">Membrane</keyword>
<reference evidence="7 8" key="1">
    <citation type="submission" date="2016-10" db="EMBL/GenBank/DDBJ databases">
        <title>Actinomyces aegypiusis sp. nov., isolated from the Aegypius monachus in Qinghai Tibet Plateau China.</title>
        <authorList>
            <person name="Wang Y."/>
        </authorList>
    </citation>
    <scope>NUCLEOTIDE SEQUENCE [LARGE SCALE GENOMIC DNA]</scope>
    <source>
        <strain evidence="7 8">VUL4_3</strain>
    </source>
</reference>
<gene>
    <name evidence="7" type="ORF">BK816_08655</name>
</gene>